<accession>A0A1S3XYB5</accession>
<evidence type="ECO:0000256" key="2">
    <source>
        <dbReference type="ARBA" id="ARBA00001946"/>
    </source>
</evidence>
<dbReference type="SUPFAM" id="SSF54768">
    <property type="entry name" value="dsRNA-binding domain-like"/>
    <property type="match status" value="2"/>
</dbReference>
<keyword evidence="8 9" id="KW-0694">RNA-binding</keyword>
<dbReference type="OrthoDB" id="416741at2759"/>
<dbReference type="GO" id="GO:0030422">
    <property type="term" value="P:siRNA processing"/>
    <property type="evidence" value="ECO:0000318"/>
    <property type="project" value="GO_Central"/>
</dbReference>
<dbReference type="GO" id="GO:0004525">
    <property type="term" value="F:ribonuclease III activity"/>
    <property type="evidence" value="ECO:0000318"/>
    <property type="project" value="GO_Central"/>
</dbReference>
<dbReference type="Gene3D" id="3.30.160.20">
    <property type="match status" value="2"/>
</dbReference>
<dbReference type="InterPro" id="IPR036389">
    <property type="entry name" value="RNase_III_sf"/>
</dbReference>
<dbReference type="PANTHER" id="PTHR14950">
    <property type="entry name" value="DICER-RELATED"/>
    <property type="match status" value="1"/>
</dbReference>
<dbReference type="RefSeq" id="XP_016444707.1">
    <property type="nucleotide sequence ID" value="XM_016589221.2"/>
</dbReference>
<sequence length="375" mass="41981">MMTEANRLPAEEITNTATSVTAVEELLKYRFKNTKLLEEALTHTSCNSSSASNNYQRLAFVGDAALGLAISSYFFSVYPDVDCGKLTDLRAANVSTEKLARVAVRHGLYNYLRRNSPILDEKVKEFVITVQQEAEMEFYGGMMKAPKILADIVESVMGAVYVDCGFDVNAFWVIFRGLLEPIIMLNMLKEQPQPVTMLFGLCKKDGKQVEVEHRKEGDKNIASVYVDGQFVASASSEHKENAKLQVAKAALKELFYDPYDEMDVEFVPSQKKKTNVEFAPFQKIKMDVEFDPTKESEGAKQKLNELCGRKKWSKPSYRIEKEIGPAHHRSFTCSVQVSIGENVFSVTGDEKSRVKDAENSAALAMIQGLQESEVS</sequence>
<evidence type="ECO:0000256" key="4">
    <source>
        <dbReference type="ARBA" id="ARBA00022723"/>
    </source>
</evidence>
<dbReference type="OMA" id="PYDEMDV"/>
<protein>
    <submittedName>
        <fullName evidence="13">Ribonuclease 3-like protein 2</fullName>
    </submittedName>
</protein>
<dbReference type="GO" id="GO:0046872">
    <property type="term" value="F:metal ion binding"/>
    <property type="evidence" value="ECO:0007669"/>
    <property type="project" value="UniProtKB-KW"/>
</dbReference>
<dbReference type="AlphaFoldDB" id="A0A1S3XYB5"/>
<keyword evidence="12" id="KW-1185">Reference proteome</keyword>
<keyword evidence="7" id="KW-0460">Magnesium</keyword>
<comment type="cofactor">
    <cofactor evidence="2">
        <name>Mg(2+)</name>
        <dbReference type="ChEBI" id="CHEBI:18420"/>
    </cofactor>
</comment>
<evidence type="ECO:0000259" key="11">
    <source>
        <dbReference type="PROSITE" id="PS50142"/>
    </source>
</evidence>
<dbReference type="GO" id="GO:0003723">
    <property type="term" value="F:RNA binding"/>
    <property type="evidence" value="ECO:0000318"/>
    <property type="project" value="GO_Central"/>
</dbReference>
<evidence type="ECO:0000313" key="12">
    <source>
        <dbReference type="Proteomes" id="UP000790787"/>
    </source>
</evidence>
<dbReference type="InterPro" id="IPR014720">
    <property type="entry name" value="dsRBD_dom"/>
</dbReference>
<dbReference type="PaxDb" id="4097-A0A1S3XYB5"/>
<dbReference type="Pfam" id="PF00636">
    <property type="entry name" value="Ribonuclease_3"/>
    <property type="match status" value="1"/>
</dbReference>
<comment type="cofactor">
    <cofactor evidence="1">
        <name>Mn(2+)</name>
        <dbReference type="ChEBI" id="CHEBI:29035"/>
    </cofactor>
</comment>
<dbReference type="GO" id="GO:0005634">
    <property type="term" value="C:nucleus"/>
    <property type="evidence" value="ECO:0000318"/>
    <property type="project" value="GO_Central"/>
</dbReference>
<evidence type="ECO:0000256" key="7">
    <source>
        <dbReference type="ARBA" id="ARBA00022842"/>
    </source>
</evidence>
<keyword evidence="6" id="KW-0378">Hydrolase</keyword>
<dbReference type="PROSITE" id="PS50142">
    <property type="entry name" value="RNASE_3_2"/>
    <property type="match status" value="1"/>
</dbReference>
<dbReference type="CDD" id="cd00593">
    <property type="entry name" value="RIBOc"/>
    <property type="match status" value="1"/>
</dbReference>
<gene>
    <name evidence="13" type="primary">LOC107769963</name>
</gene>
<dbReference type="PANTHER" id="PTHR14950:SF66">
    <property type="entry name" value="RIBONUCLEASE 3-LIKE PROTEIN 2"/>
    <property type="match status" value="1"/>
</dbReference>
<evidence type="ECO:0000256" key="8">
    <source>
        <dbReference type="ARBA" id="ARBA00022884"/>
    </source>
</evidence>
<dbReference type="SMART" id="SM00358">
    <property type="entry name" value="DSRM"/>
    <property type="match status" value="2"/>
</dbReference>
<feature type="domain" description="DRBM" evidence="10">
    <location>
        <begin position="180"/>
        <end position="256"/>
    </location>
</feature>
<evidence type="ECO:0000256" key="6">
    <source>
        <dbReference type="ARBA" id="ARBA00022801"/>
    </source>
</evidence>
<feature type="domain" description="DRBM" evidence="10">
    <location>
        <begin position="298"/>
        <end position="371"/>
    </location>
</feature>
<dbReference type="RefSeq" id="XP_016444707.1">
    <property type="nucleotide sequence ID" value="XM_016589221.1"/>
</dbReference>
<keyword evidence="3" id="KW-0540">Nuclease</keyword>
<dbReference type="Gene3D" id="1.10.1520.10">
    <property type="entry name" value="Ribonuclease III domain"/>
    <property type="match status" value="1"/>
</dbReference>
<evidence type="ECO:0000256" key="1">
    <source>
        <dbReference type="ARBA" id="ARBA00001936"/>
    </source>
</evidence>
<dbReference type="SMR" id="A0A1S3XYB5"/>
<dbReference type="FunFam" id="1.10.1520.10:FF:000004">
    <property type="entry name" value="Endoribonuclease dicer-like 1"/>
    <property type="match status" value="1"/>
</dbReference>
<proteinExistence type="predicted"/>
<dbReference type="GeneID" id="107769963"/>
<dbReference type="STRING" id="4097.A0A1S3XYB5"/>
<evidence type="ECO:0000259" key="10">
    <source>
        <dbReference type="PROSITE" id="PS50137"/>
    </source>
</evidence>
<name>A0A1S3XYB5_TOBAC</name>
<evidence type="ECO:0000256" key="5">
    <source>
        <dbReference type="ARBA" id="ARBA00022759"/>
    </source>
</evidence>
<dbReference type="Proteomes" id="UP000790787">
    <property type="component" value="Chromosome 1"/>
</dbReference>
<evidence type="ECO:0000256" key="3">
    <source>
        <dbReference type="ARBA" id="ARBA00022722"/>
    </source>
</evidence>
<keyword evidence="5" id="KW-0255">Endonuclease</keyword>
<evidence type="ECO:0000313" key="13">
    <source>
        <dbReference type="RefSeq" id="XP_016444707.1"/>
    </source>
</evidence>
<reference evidence="13" key="2">
    <citation type="submission" date="2025-08" db="UniProtKB">
        <authorList>
            <consortium name="RefSeq"/>
        </authorList>
    </citation>
    <scope>IDENTIFICATION</scope>
    <source>
        <tissue evidence="13">Leaf</tissue>
    </source>
</reference>
<organism evidence="12 13">
    <name type="scientific">Nicotiana tabacum</name>
    <name type="common">Common tobacco</name>
    <dbReference type="NCBI Taxonomy" id="4097"/>
    <lineage>
        <taxon>Eukaryota</taxon>
        <taxon>Viridiplantae</taxon>
        <taxon>Streptophyta</taxon>
        <taxon>Embryophyta</taxon>
        <taxon>Tracheophyta</taxon>
        <taxon>Spermatophyta</taxon>
        <taxon>Magnoliopsida</taxon>
        <taxon>eudicotyledons</taxon>
        <taxon>Gunneridae</taxon>
        <taxon>Pentapetalae</taxon>
        <taxon>asterids</taxon>
        <taxon>lamiids</taxon>
        <taxon>Solanales</taxon>
        <taxon>Solanaceae</taxon>
        <taxon>Nicotianoideae</taxon>
        <taxon>Nicotianeae</taxon>
        <taxon>Nicotiana</taxon>
    </lineage>
</organism>
<keyword evidence="4" id="KW-0479">Metal-binding</keyword>
<dbReference type="PROSITE" id="PS50137">
    <property type="entry name" value="DS_RBD"/>
    <property type="match status" value="2"/>
</dbReference>
<dbReference type="GO" id="GO:0005737">
    <property type="term" value="C:cytoplasm"/>
    <property type="evidence" value="ECO:0000318"/>
    <property type="project" value="GO_Central"/>
</dbReference>
<dbReference type="SUPFAM" id="SSF69065">
    <property type="entry name" value="RNase III domain-like"/>
    <property type="match status" value="1"/>
</dbReference>
<dbReference type="Pfam" id="PF00035">
    <property type="entry name" value="dsrm"/>
    <property type="match status" value="2"/>
</dbReference>
<reference evidence="12" key="1">
    <citation type="journal article" date="2014" name="Nat. Commun.">
        <title>The tobacco genome sequence and its comparison with those of tomato and potato.</title>
        <authorList>
            <person name="Sierro N."/>
            <person name="Battey J.N."/>
            <person name="Ouadi S."/>
            <person name="Bakaher N."/>
            <person name="Bovet L."/>
            <person name="Willig A."/>
            <person name="Goepfert S."/>
            <person name="Peitsch M.C."/>
            <person name="Ivanov N.V."/>
        </authorList>
    </citation>
    <scope>NUCLEOTIDE SEQUENCE [LARGE SCALE GENOMIC DNA]</scope>
</reference>
<evidence type="ECO:0000256" key="9">
    <source>
        <dbReference type="PROSITE-ProRule" id="PRU00266"/>
    </source>
</evidence>
<dbReference type="SMART" id="SM00535">
    <property type="entry name" value="RIBOc"/>
    <property type="match status" value="1"/>
</dbReference>
<dbReference type="InterPro" id="IPR000999">
    <property type="entry name" value="RNase_III_dom"/>
</dbReference>
<feature type="domain" description="RNase III" evidence="11">
    <location>
        <begin position="20"/>
        <end position="165"/>
    </location>
</feature>
<dbReference type="KEGG" id="nta:107769963"/>